<keyword evidence="6" id="KW-1003">Cell membrane</keyword>
<evidence type="ECO:0000256" key="1">
    <source>
        <dbReference type="ARBA" id="ARBA00004141"/>
    </source>
</evidence>
<dbReference type="InterPro" id="IPR047817">
    <property type="entry name" value="ABC2_TM_bact-type"/>
</dbReference>
<accession>A0A5J6F9R6</accession>
<reference evidence="8 9" key="1">
    <citation type="submission" date="2017-09" db="EMBL/GenBank/DDBJ databases">
        <authorList>
            <person name="Lee N."/>
            <person name="Cho B.-K."/>
        </authorList>
    </citation>
    <scope>NUCLEOTIDE SEQUENCE [LARGE SCALE GENOMIC DNA]</scope>
    <source>
        <strain evidence="8 9">ATCC 12769</strain>
    </source>
</reference>
<dbReference type="InterPro" id="IPR051784">
    <property type="entry name" value="Nod_factor_ABC_transporter"/>
</dbReference>
<name>A0A5J6F9R6_9ACTN</name>
<keyword evidence="4 6" id="KW-0472">Membrane</keyword>
<dbReference type="PROSITE" id="PS51012">
    <property type="entry name" value="ABC_TM2"/>
    <property type="match status" value="1"/>
</dbReference>
<evidence type="ECO:0000313" key="9">
    <source>
        <dbReference type="Proteomes" id="UP000326178"/>
    </source>
</evidence>
<keyword evidence="3 6" id="KW-1133">Transmembrane helix</keyword>
<evidence type="ECO:0000256" key="3">
    <source>
        <dbReference type="ARBA" id="ARBA00022989"/>
    </source>
</evidence>
<keyword evidence="9" id="KW-1185">Reference proteome</keyword>
<dbReference type="Proteomes" id="UP000326178">
    <property type="component" value="Chromosome"/>
</dbReference>
<keyword evidence="2 6" id="KW-0812">Transmembrane</keyword>
<feature type="transmembrane region" description="Helical" evidence="6">
    <location>
        <begin position="147"/>
        <end position="171"/>
    </location>
</feature>
<evidence type="ECO:0000256" key="2">
    <source>
        <dbReference type="ARBA" id="ARBA00022692"/>
    </source>
</evidence>
<feature type="transmembrane region" description="Helical" evidence="6">
    <location>
        <begin position="30"/>
        <end position="52"/>
    </location>
</feature>
<dbReference type="EMBL" id="CP023702">
    <property type="protein sequence ID" value="QEU73239.1"/>
    <property type="molecule type" value="Genomic_DNA"/>
</dbReference>
<dbReference type="PANTHER" id="PTHR43229:SF2">
    <property type="entry name" value="NODULATION PROTEIN J"/>
    <property type="match status" value="1"/>
</dbReference>
<feature type="domain" description="ABC transmembrane type-2" evidence="7">
    <location>
        <begin position="31"/>
        <end position="259"/>
    </location>
</feature>
<dbReference type="InterPro" id="IPR013525">
    <property type="entry name" value="ABC2_TM"/>
</dbReference>
<dbReference type="InterPro" id="IPR000412">
    <property type="entry name" value="ABC_2_transport"/>
</dbReference>
<dbReference type="GO" id="GO:0043190">
    <property type="term" value="C:ATP-binding cassette (ABC) transporter complex"/>
    <property type="evidence" value="ECO:0007669"/>
    <property type="project" value="InterPro"/>
</dbReference>
<dbReference type="KEGG" id="snk:CP967_15580"/>
<dbReference type="GO" id="GO:0046677">
    <property type="term" value="P:response to antibiotic"/>
    <property type="evidence" value="ECO:0007669"/>
    <property type="project" value="UniProtKB-KW"/>
</dbReference>
<evidence type="ECO:0000259" key="7">
    <source>
        <dbReference type="PROSITE" id="PS51012"/>
    </source>
</evidence>
<gene>
    <name evidence="8" type="ORF">CP967_15580</name>
</gene>
<feature type="transmembrane region" description="Helical" evidence="6">
    <location>
        <begin position="64"/>
        <end position="83"/>
    </location>
</feature>
<sequence>MSETAPAAPGLLTHAAVMTGRSLRISRRNLDAVLTAMTLPVMMMLVFVYFFGGAIETGTAYDSYVMYVVPGVLLLCVGFGSANTAMAVSEDMKGGVIDRFRTLDVGGTPVLAGHVLASTVRNLVSTTLVFGVALAIGFRPAATPGGWFALAGVLLAYVVALSWFAAALGLLARSPEAAGGFTFFMSFLPYPSSAFVPVDSMPGWLHGFADHQPVTPAIESLRGLLLDRPVGGAPWIALAWAAGILAVAIGLSGVLFRLRTR</sequence>
<dbReference type="OrthoDB" id="670210at2"/>
<dbReference type="RefSeq" id="WP_150488551.1">
    <property type="nucleotide sequence ID" value="NZ_BMUV01000013.1"/>
</dbReference>
<comment type="subcellular location">
    <subcellularLocation>
        <location evidence="6">Cell membrane</location>
        <topology evidence="6">Multi-pass membrane protein</topology>
    </subcellularLocation>
    <subcellularLocation>
        <location evidence="1">Membrane</location>
        <topology evidence="1">Multi-pass membrane protein</topology>
    </subcellularLocation>
</comment>
<keyword evidence="6" id="KW-0813">Transport</keyword>
<keyword evidence="5" id="KW-0046">Antibiotic resistance</keyword>
<dbReference type="PANTHER" id="PTHR43229">
    <property type="entry name" value="NODULATION PROTEIN J"/>
    <property type="match status" value="1"/>
</dbReference>
<organism evidence="8 9">
    <name type="scientific">Streptomyces nitrosporeus</name>
    <dbReference type="NCBI Taxonomy" id="28894"/>
    <lineage>
        <taxon>Bacteria</taxon>
        <taxon>Bacillati</taxon>
        <taxon>Actinomycetota</taxon>
        <taxon>Actinomycetes</taxon>
        <taxon>Kitasatosporales</taxon>
        <taxon>Streptomycetaceae</taxon>
        <taxon>Streptomyces</taxon>
    </lineage>
</organism>
<comment type="similarity">
    <text evidence="6">Belongs to the ABC-2 integral membrane protein family.</text>
</comment>
<dbReference type="GO" id="GO:0140359">
    <property type="term" value="F:ABC-type transporter activity"/>
    <property type="evidence" value="ECO:0007669"/>
    <property type="project" value="InterPro"/>
</dbReference>
<protein>
    <recommendedName>
        <fullName evidence="6">Transport permease protein</fullName>
    </recommendedName>
</protein>
<evidence type="ECO:0000256" key="5">
    <source>
        <dbReference type="ARBA" id="ARBA00023251"/>
    </source>
</evidence>
<evidence type="ECO:0000256" key="6">
    <source>
        <dbReference type="RuleBase" id="RU361157"/>
    </source>
</evidence>
<evidence type="ECO:0000313" key="8">
    <source>
        <dbReference type="EMBL" id="QEU73239.1"/>
    </source>
</evidence>
<dbReference type="AlphaFoldDB" id="A0A5J6F9R6"/>
<feature type="transmembrane region" description="Helical" evidence="6">
    <location>
        <begin position="123"/>
        <end position="141"/>
    </location>
</feature>
<dbReference type="PIRSF" id="PIRSF006648">
    <property type="entry name" value="DrrB"/>
    <property type="match status" value="1"/>
</dbReference>
<evidence type="ECO:0000256" key="4">
    <source>
        <dbReference type="ARBA" id="ARBA00023136"/>
    </source>
</evidence>
<dbReference type="Pfam" id="PF01061">
    <property type="entry name" value="ABC2_membrane"/>
    <property type="match status" value="1"/>
</dbReference>
<feature type="transmembrane region" description="Helical" evidence="6">
    <location>
        <begin position="235"/>
        <end position="256"/>
    </location>
</feature>
<feature type="transmembrane region" description="Helical" evidence="6">
    <location>
        <begin position="178"/>
        <end position="198"/>
    </location>
</feature>
<proteinExistence type="inferred from homology"/>